<sequence>MNLEEKKVLLSRWDIIRQWKDKEWWYSGFYDTKNDIYFNFFFVRVNFIDQFTLTLFEVKEQKIYEFSKKLFLDKEQKKNKLCLNYHSKNISIEYNGDEIEGWTFKFKNNTFDIDLYLKPTIPYFTKFENQYVYKYGLMHYFNNLTNGLIKISNKTYKIENALCYYDHCFGTIPSESAWHWIAVQNKDVSLASLVNYGPYAQKYSEIYFKKNDRNWKLNEWIRLNQDVSFEHYELDDKLMNTWKITSTDIDVIVTPIMYILDRTKVPKPLPFLDNIKHYEFFIKLSGNVRIDGQWIKIKDLYGIMEQHNGKW</sequence>
<evidence type="ECO:0000313" key="1">
    <source>
        <dbReference type="EMBL" id="OPJ63877.1"/>
    </source>
</evidence>
<evidence type="ECO:0000313" key="2">
    <source>
        <dbReference type="Proteomes" id="UP000191056"/>
    </source>
</evidence>
<organism evidence="1 2">
    <name type="scientific">Clostridium chromiireducens</name>
    <dbReference type="NCBI Taxonomy" id="225345"/>
    <lineage>
        <taxon>Bacteria</taxon>
        <taxon>Bacillati</taxon>
        <taxon>Bacillota</taxon>
        <taxon>Clostridia</taxon>
        <taxon>Eubacteriales</taxon>
        <taxon>Clostridiaceae</taxon>
        <taxon>Clostridium</taxon>
    </lineage>
</organism>
<dbReference type="PANTHER" id="PTHR35868">
    <property type="entry name" value="DUF2804 DOMAIN-CONTAINING PROTEIN-RELATED"/>
    <property type="match status" value="1"/>
</dbReference>
<comment type="caution">
    <text evidence="1">The sequence shown here is derived from an EMBL/GenBank/DDBJ whole genome shotgun (WGS) entry which is preliminary data.</text>
</comment>
<evidence type="ECO:0008006" key="3">
    <source>
        <dbReference type="Google" id="ProtNLM"/>
    </source>
</evidence>
<dbReference type="OrthoDB" id="5413160at2"/>
<keyword evidence="2" id="KW-1185">Reference proteome</keyword>
<dbReference type="InterPro" id="IPR021243">
    <property type="entry name" value="DUF2804"/>
</dbReference>
<accession>A0A1V4IWT2</accession>
<dbReference type="RefSeq" id="WP_079438970.1">
    <property type="nucleotide sequence ID" value="NZ_MZGT01000015.1"/>
</dbReference>
<dbReference type="Proteomes" id="UP000191056">
    <property type="component" value="Unassembled WGS sequence"/>
</dbReference>
<name>A0A1V4IWT2_9CLOT</name>
<protein>
    <recommendedName>
        <fullName evidence="3">DUF2804 family protein</fullName>
    </recommendedName>
</protein>
<reference evidence="1 2" key="1">
    <citation type="submission" date="2017-03" db="EMBL/GenBank/DDBJ databases">
        <title>Genome sequence of Clostridium chromiireducens DSM 23318.</title>
        <authorList>
            <person name="Poehlein A."/>
            <person name="Daniel R."/>
        </authorList>
    </citation>
    <scope>NUCLEOTIDE SEQUENCE [LARGE SCALE GENOMIC DNA]</scope>
    <source>
        <strain evidence="1 2">DSM 23318</strain>
    </source>
</reference>
<dbReference type="AlphaFoldDB" id="A0A1V4IWT2"/>
<dbReference type="Pfam" id="PF10974">
    <property type="entry name" value="DUF2804"/>
    <property type="match status" value="1"/>
</dbReference>
<dbReference type="EMBL" id="MZGT01000015">
    <property type="protein sequence ID" value="OPJ63877.1"/>
    <property type="molecule type" value="Genomic_DNA"/>
</dbReference>
<dbReference type="SUPFAM" id="SSF159245">
    <property type="entry name" value="AttH-like"/>
    <property type="match status" value="1"/>
</dbReference>
<gene>
    <name evidence="1" type="ORF">CLCHR_13960</name>
</gene>
<dbReference type="STRING" id="225345.CLCHR_13960"/>
<proteinExistence type="predicted"/>